<dbReference type="Pfam" id="PF04479">
    <property type="entry name" value="RTA1"/>
    <property type="match status" value="1"/>
</dbReference>
<reference evidence="6" key="2">
    <citation type="submission" date="2020-05" db="EMBL/GenBank/DDBJ databases">
        <authorList>
            <person name="Kim H.-S."/>
            <person name="Proctor R.H."/>
            <person name="Brown D.W."/>
        </authorList>
    </citation>
    <scope>NUCLEOTIDE SEQUENCE</scope>
    <source>
        <strain evidence="6">NRRL 22465</strain>
    </source>
</reference>
<comment type="subcellular location">
    <subcellularLocation>
        <location evidence="1">Membrane</location>
        <topology evidence="1">Multi-pass membrane protein</topology>
    </subcellularLocation>
</comment>
<feature type="transmembrane region" description="Helical" evidence="5">
    <location>
        <begin position="159"/>
        <end position="176"/>
    </location>
</feature>
<dbReference type="EMBL" id="JABEYC010000241">
    <property type="protein sequence ID" value="KAF4980326.1"/>
    <property type="molecule type" value="Genomic_DNA"/>
</dbReference>
<evidence type="ECO:0000256" key="4">
    <source>
        <dbReference type="ARBA" id="ARBA00023136"/>
    </source>
</evidence>
<dbReference type="AlphaFoldDB" id="A0A8H4UP55"/>
<keyword evidence="4 5" id="KW-0472">Membrane</keyword>
<keyword evidence="2 5" id="KW-0812">Transmembrane</keyword>
<feature type="transmembrane region" description="Helical" evidence="5">
    <location>
        <begin position="82"/>
        <end position="104"/>
    </location>
</feature>
<evidence type="ECO:0000256" key="3">
    <source>
        <dbReference type="ARBA" id="ARBA00022989"/>
    </source>
</evidence>
<gene>
    <name evidence="6" type="ORF">FZEAL_3643</name>
</gene>
<accession>A0A8H4UP55</accession>
<reference evidence="6" key="1">
    <citation type="journal article" date="2020" name="BMC Genomics">
        <title>Correction to: Identification and distribution of gene clusters required for synthesis of sphingolipid metabolism inhibitors in diverse species of the filamentous fungus Fusarium.</title>
        <authorList>
            <person name="Kim H.S."/>
            <person name="Lohmar J.M."/>
            <person name="Busman M."/>
            <person name="Brown D.W."/>
            <person name="Naumann T.A."/>
            <person name="Divon H.H."/>
            <person name="Lysoe E."/>
            <person name="Uhlig S."/>
            <person name="Proctor R.H."/>
        </authorList>
    </citation>
    <scope>NUCLEOTIDE SEQUENCE</scope>
    <source>
        <strain evidence="6">NRRL 22465</strain>
    </source>
</reference>
<feature type="transmembrane region" description="Helical" evidence="5">
    <location>
        <begin position="7"/>
        <end position="30"/>
    </location>
</feature>
<feature type="transmembrane region" description="Helical" evidence="5">
    <location>
        <begin position="196"/>
        <end position="215"/>
    </location>
</feature>
<dbReference type="PANTHER" id="PTHR31465:SF1">
    <property type="entry name" value="PROTEIN RTA1-RELATED"/>
    <property type="match status" value="1"/>
</dbReference>
<keyword evidence="3 5" id="KW-1133">Transmembrane helix</keyword>
<dbReference type="GO" id="GO:0016020">
    <property type="term" value="C:membrane"/>
    <property type="evidence" value="ECO:0007669"/>
    <property type="project" value="UniProtKB-SubCell"/>
</dbReference>
<protein>
    <submittedName>
        <fullName evidence="6">Uncharacterized protein</fullName>
    </submittedName>
</protein>
<feature type="transmembrane region" description="Helical" evidence="5">
    <location>
        <begin position="36"/>
        <end position="61"/>
    </location>
</feature>
<name>A0A8H4UP55_9HYPO</name>
<dbReference type="OrthoDB" id="3358017at2759"/>
<proteinExistence type="predicted"/>
<evidence type="ECO:0000256" key="2">
    <source>
        <dbReference type="ARBA" id="ARBA00022692"/>
    </source>
</evidence>
<evidence type="ECO:0000313" key="6">
    <source>
        <dbReference type="EMBL" id="KAF4980326.1"/>
    </source>
</evidence>
<dbReference type="PANTHER" id="PTHR31465">
    <property type="entry name" value="PROTEIN RTA1-RELATED"/>
    <property type="match status" value="1"/>
</dbReference>
<comment type="caution">
    <text evidence="6">The sequence shown here is derived from an EMBL/GenBank/DDBJ whole genome shotgun (WGS) entry which is preliminary data.</text>
</comment>
<dbReference type="InterPro" id="IPR007568">
    <property type="entry name" value="RTA1"/>
</dbReference>
<evidence type="ECO:0000313" key="7">
    <source>
        <dbReference type="Proteomes" id="UP000635477"/>
    </source>
</evidence>
<organism evidence="6 7">
    <name type="scientific">Fusarium zealandicum</name>
    <dbReference type="NCBI Taxonomy" id="1053134"/>
    <lineage>
        <taxon>Eukaryota</taxon>
        <taxon>Fungi</taxon>
        <taxon>Dikarya</taxon>
        <taxon>Ascomycota</taxon>
        <taxon>Pezizomycotina</taxon>
        <taxon>Sordariomycetes</taxon>
        <taxon>Hypocreomycetidae</taxon>
        <taxon>Hypocreales</taxon>
        <taxon>Nectriaceae</taxon>
        <taxon>Fusarium</taxon>
        <taxon>Fusarium staphyleae species complex</taxon>
    </lineage>
</organism>
<dbReference type="Proteomes" id="UP000635477">
    <property type="component" value="Unassembled WGS sequence"/>
</dbReference>
<sequence>MVKARIWFCSWFVIGGIFEVLGYICRAVAYNLTGSLPLYIVQAAFLLLPPVFFAATLYMVYSRLVRAIHGDSLSPISLRWNTRIFVLGDFITLNIQSNGAGLLANEKLANIGNYTVISGLVVQVIIFVGFMICCWIFHRRFKAHLSMAGDATNVPWKECLYMLYGTSMAVLVRNIFRVVEYIMDKEGYLQQKEWPTFIFDSILMLFVMIAFYVWYPSDLRKDARGSMIELMSAEGSNSTEIERTAKPAESRV</sequence>
<evidence type="ECO:0000256" key="1">
    <source>
        <dbReference type="ARBA" id="ARBA00004141"/>
    </source>
</evidence>
<evidence type="ECO:0000256" key="5">
    <source>
        <dbReference type="SAM" id="Phobius"/>
    </source>
</evidence>
<keyword evidence="7" id="KW-1185">Reference proteome</keyword>
<feature type="transmembrane region" description="Helical" evidence="5">
    <location>
        <begin position="116"/>
        <end position="138"/>
    </location>
</feature>